<protein>
    <recommendedName>
        <fullName evidence="6 7">Pyrroline-5-carboxylate reductase</fullName>
        <shortName evidence="6">P5C reductase</shortName>
        <shortName evidence="6">P5CR</shortName>
        <ecNumber evidence="6 7">1.5.1.2</ecNumber>
    </recommendedName>
    <alternativeName>
        <fullName evidence="6">PCA reductase</fullName>
    </alternativeName>
</protein>
<dbReference type="STRING" id="1601833.SAMN05518684_1182"/>
<evidence type="ECO:0000256" key="9">
    <source>
        <dbReference type="RuleBase" id="RU003903"/>
    </source>
</evidence>
<name>A0A1H9WM99_9BACI</name>
<evidence type="ECO:0000256" key="5">
    <source>
        <dbReference type="ARBA" id="ARBA00058118"/>
    </source>
</evidence>
<evidence type="ECO:0000259" key="11">
    <source>
        <dbReference type="Pfam" id="PF14748"/>
    </source>
</evidence>
<feature type="domain" description="Pyrroline-5-carboxylate reductase dimerisation" evidence="11">
    <location>
        <begin position="162"/>
        <end position="263"/>
    </location>
</feature>
<evidence type="ECO:0000256" key="2">
    <source>
        <dbReference type="ARBA" id="ARBA00022650"/>
    </source>
</evidence>
<accession>A0A1H9WM99</accession>
<sequence length="267" mass="28960">MVTKLLFIGAGRMAEAIISGLTEDENNGFTRVTVSNRADTEKLERLKNTYGVEVSSDWKTEVNKHDAILLASPPHTHNELLRQLSGMIEGQFIITVAAGIDPSYMEARLPDRTPAAWIMPNTGAQIGQSMSTFACGNYVEENHRKILYKILSAIGEAEELPEEQVHDLTAITGSAPAFLYAFAEALEEAAVSYEVSPDQARKLVTHMLKGSASMLEKGESPQTLMQQVASPGGSTAEGLRVLEKENFGSLVKKAVKATNDHARGGKD</sequence>
<dbReference type="GO" id="GO:0004735">
    <property type="term" value="F:pyrroline-5-carboxylate reductase activity"/>
    <property type="evidence" value="ECO:0007669"/>
    <property type="project" value="UniProtKB-UniRule"/>
</dbReference>
<dbReference type="EC" id="1.5.1.2" evidence="6 7"/>
<comment type="catalytic activity">
    <reaction evidence="6 9">
        <text>L-proline + NADP(+) = (S)-1-pyrroline-5-carboxylate + NADPH + 2 H(+)</text>
        <dbReference type="Rhea" id="RHEA:14109"/>
        <dbReference type="ChEBI" id="CHEBI:15378"/>
        <dbReference type="ChEBI" id="CHEBI:17388"/>
        <dbReference type="ChEBI" id="CHEBI:57783"/>
        <dbReference type="ChEBI" id="CHEBI:58349"/>
        <dbReference type="ChEBI" id="CHEBI:60039"/>
        <dbReference type="EC" id="1.5.1.2"/>
    </reaction>
</comment>
<comment type="function">
    <text evidence="5 6">Catalyzes the reduction of 1-pyrroline-5-carboxylate (PCA) to L-proline.</text>
</comment>
<dbReference type="RefSeq" id="WP_093054876.1">
    <property type="nucleotide sequence ID" value="NZ_FOGT01000018.1"/>
</dbReference>
<proteinExistence type="inferred from homology"/>
<evidence type="ECO:0000259" key="10">
    <source>
        <dbReference type="Pfam" id="PF03807"/>
    </source>
</evidence>
<gene>
    <name evidence="6" type="primary">proC</name>
    <name evidence="12" type="ORF">SAMN05518684_1182</name>
</gene>
<dbReference type="GO" id="GO:0005737">
    <property type="term" value="C:cytoplasm"/>
    <property type="evidence" value="ECO:0007669"/>
    <property type="project" value="UniProtKB-SubCell"/>
</dbReference>
<dbReference type="Gene3D" id="3.40.50.720">
    <property type="entry name" value="NAD(P)-binding Rossmann-like Domain"/>
    <property type="match status" value="1"/>
</dbReference>
<dbReference type="Pfam" id="PF14748">
    <property type="entry name" value="P5CR_dimer"/>
    <property type="match status" value="1"/>
</dbReference>
<dbReference type="GO" id="GO:0055129">
    <property type="term" value="P:L-proline biosynthetic process"/>
    <property type="evidence" value="ECO:0007669"/>
    <property type="project" value="UniProtKB-UniRule"/>
</dbReference>
<keyword evidence="3 6" id="KW-0521">NADP</keyword>
<comment type="pathway">
    <text evidence="6 9">Amino-acid biosynthesis; L-proline biosynthesis; L-proline from L-glutamate 5-semialdehyde: step 1/1.</text>
</comment>
<dbReference type="AlphaFoldDB" id="A0A1H9WM99"/>
<dbReference type="PANTHER" id="PTHR11645">
    <property type="entry name" value="PYRROLINE-5-CARBOXYLATE REDUCTASE"/>
    <property type="match status" value="1"/>
</dbReference>
<evidence type="ECO:0000256" key="7">
    <source>
        <dbReference type="NCBIfam" id="TIGR00112"/>
    </source>
</evidence>
<keyword evidence="6" id="KW-0963">Cytoplasm</keyword>
<dbReference type="Pfam" id="PF03807">
    <property type="entry name" value="F420_oxidored"/>
    <property type="match status" value="1"/>
</dbReference>
<dbReference type="PROSITE" id="PS00521">
    <property type="entry name" value="P5CR"/>
    <property type="match status" value="1"/>
</dbReference>
<dbReference type="OrthoDB" id="9805754at2"/>
<feature type="binding site" evidence="8">
    <location>
        <begin position="71"/>
        <end position="74"/>
    </location>
    <ligand>
        <name>NADP(+)</name>
        <dbReference type="ChEBI" id="CHEBI:58349"/>
    </ligand>
</feature>
<dbReference type="InterPro" id="IPR036291">
    <property type="entry name" value="NAD(P)-bd_dom_sf"/>
</dbReference>
<dbReference type="FunFam" id="1.10.3730.10:FF:000001">
    <property type="entry name" value="Pyrroline-5-carboxylate reductase"/>
    <property type="match status" value="1"/>
</dbReference>
<dbReference type="EMBL" id="FOGT01000018">
    <property type="protein sequence ID" value="SES34807.1"/>
    <property type="molecule type" value="Genomic_DNA"/>
</dbReference>
<evidence type="ECO:0000256" key="6">
    <source>
        <dbReference type="HAMAP-Rule" id="MF_01925"/>
    </source>
</evidence>
<comment type="subcellular location">
    <subcellularLocation>
        <location evidence="6">Cytoplasm</location>
    </subcellularLocation>
</comment>
<dbReference type="HAMAP" id="MF_01925">
    <property type="entry name" value="P5C_reductase"/>
    <property type="match status" value="1"/>
</dbReference>
<comment type="catalytic activity">
    <reaction evidence="6">
        <text>L-proline + NAD(+) = (S)-1-pyrroline-5-carboxylate + NADH + 2 H(+)</text>
        <dbReference type="Rhea" id="RHEA:14105"/>
        <dbReference type="ChEBI" id="CHEBI:15378"/>
        <dbReference type="ChEBI" id="CHEBI:17388"/>
        <dbReference type="ChEBI" id="CHEBI:57540"/>
        <dbReference type="ChEBI" id="CHEBI:57945"/>
        <dbReference type="ChEBI" id="CHEBI:60039"/>
        <dbReference type="EC" id="1.5.1.2"/>
    </reaction>
</comment>
<dbReference type="InterPro" id="IPR028939">
    <property type="entry name" value="P5C_Rdtase_cat_N"/>
</dbReference>
<evidence type="ECO:0000256" key="8">
    <source>
        <dbReference type="PIRSR" id="PIRSR000193-1"/>
    </source>
</evidence>
<comment type="similarity">
    <text evidence="1 6 9">Belongs to the pyrroline-5-carboxylate reductase family.</text>
</comment>
<evidence type="ECO:0000256" key="3">
    <source>
        <dbReference type="ARBA" id="ARBA00022857"/>
    </source>
</evidence>
<evidence type="ECO:0000313" key="12">
    <source>
        <dbReference type="EMBL" id="SES34807.1"/>
    </source>
</evidence>
<dbReference type="PIRSF" id="PIRSF000193">
    <property type="entry name" value="Pyrrol-5-carb_rd"/>
    <property type="match status" value="1"/>
</dbReference>
<dbReference type="InterPro" id="IPR000304">
    <property type="entry name" value="Pyrroline-COOH_reductase"/>
</dbReference>
<reference evidence="13" key="1">
    <citation type="submission" date="2016-10" db="EMBL/GenBank/DDBJ databases">
        <authorList>
            <person name="Varghese N."/>
            <person name="Submissions S."/>
        </authorList>
    </citation>
    <scope>NUCLEOTIDE SEQUENCE [LARGE SCALE GENOMIC DNA]</scope>
    <source>
        <strain evidence="13">S9</strain>
    </source>
</reference>
<keyword evidence="13" id="KW-1185">Reference proteome</keyword>
<dbReference type="UniPathway" id="UPA00098">
    <property type="reaction ID" value="UER00361"/>
</dbReference>
<dbReference type="SUPFAM" id="SSF51735">
    <property type="entry name" value="NAD(P)-binding Rossmann-fold domains"/>
    <property type="match status" value="1"/>
</dbReference>
<evidence type="ECO:0000256" key="4">
    <source>
        <dbReference type="ARBA" id="ARBA00023002"/>
    </source>
</evidence>
<organism evidence="12 13">
    <name type="scientific">Salipaludibacillus aurantiacus</name>
    <dbReference type="NCBI Taxonomy" id="1601833"/>
    <lineage>
        <taxon>Bacteria</taxon>
        <taxon>Bacillati</taxon>
        <taxon>Bacillota</taxon>
        <taxon>Bacilli</taxon>
        <taxon>Bacillales</taxon>
        <taxon>Bacillaceae</taxon>
    </lineage>
</organism>
<dbReference type="Proteomes" id="UP000198571">
    <property type="component" value="Unassembled WGS sequence"/>
</dbReference>
<keyword evidence="6 9" id="KW-0028">Amino-acid biosynthesis</keyword>
<keyword evidence="4 6" id="KW-0560">Oxidoreductase</keyword>
<dbReference type="NCBIfam" id="TIGR00112">
    <property type="entry name" value="proC"/>
    <property type="match status" value="1"/>
</dbReference>
<feature type="binding site" evidence="8">
    <location>
        <begin position="8"/>
        <end position="13"/>
    </location>
    <ligand>
        <name>NADP(+)</name>
        <dbReference type="ChEBI" id="CHEBI:58349"/>
    </ligand>
</feature>
<dbReference type="Gene3D" id="1.10.3730.10">
    <property type="entry name" value="ProC C-terminal domain-like"/>
    <property type="match status" value="1"/>
</dbReference>
<dbReference type="SUPFAM" id="SSF48179">
    <property type="entry name" value="6-phosphogluconate dehydrogenase C-terminal domain-like"/>
    <property type="match status" value="1"/>
</dbReference>
<dbReference type="InterPro" id="IPR053790">
    <property type="entry name" value="P5CR-like_CS"/>
</dbReference>
<dbReference type="PANTHER" id="PTHR11645:SF49">
    <property type="entry name" value="PYRROLINE-5-CARBOXYLATE REDUCTASE 1"/>
    <property type="match status" value="1"/>
</dbReference>
<feature type="domain" description="Pyrroline-5-carboxylate reductase catalytic N-terminal" evidence="10">
    <location>
        <begin position="5"/>
        <end position="99"/>
    </location>
</feature>
<keyword evidence="2 6" id="KW-0641">Proline biosynthesis</keyword>
<dbReference type="InterPro" id="IPR029036">
    <property type="entry name" value="P5CR_dimer"/>
</dbReference>
<evidence type="ECO:0000256" key="1">
    <source>
        <dbReference type="ARBA" id="ARBA00005525"/>
    </source>
</evidence>
<dbReference type="InterPro" id="IPR008927">
    <property type="entry name" value="6-PGluconate_DH-like_C_sf"/>
</dbReference>
<evidence type="ECO:0000313" key="13">
    <source>
        <dbReference type="Proteomes" id="UP000198571"/>
    </source>
</evidence>